<evidence type="ECO:0000256" key="6">
    <source>
        <dbReference type="ARBA" id="ARBA00023125"/>
    </source>
</evidence>
<evidence type="ECO:0000256" key="7">
    <source>
        <dbReference type="PROSITE-ProRule" id="PRU00289"/>
    </source>
</evidence>
<keyword evidence="4" id="KW-0159">Chromosome partition</keyword>
<evidence type="ECO:0000259" key="10">
    <source>
        <dbReference type="PROSITE" id="PS50901"/>
    </source>
</evidence>
<dbReference type="Pfam" id="PF01580">
    <property type="entry name" value="FtsK_SpoIIIE"/>
    <property type="match status" value="1"/>
</dbReference>
<sequence>MARKKKSRKKQKLKNNIKIELIGLLFIFLAIFGSGATIIQNGAISKLLANFFRFFLGNWYFVASGLLLFTGVYLMIKRKWPTITTRRWYSTYIIFAGLLLMTHIQLFEGVYSSPENYPSITGATFTSFFDFASGEKTAYYLGGGLIGSLLFAVSFFLFSNIGAKIVAFFLIIIGIILFVNISIGDLLIKLSKKIRAGGLNKWEDWKKNIHAKKQEKREKANVEENTDAELETYPAIAYANSSNLEDQPQEETSYVIEEEQSSHGEDVKKEKEVVAEEEPAVEKPLTISNFENEDYQLPPIQILEAPKHQGKQQEKSYIQRVVRKLEKTFQSFGVKARVTKVHVGPSVTKYEVYPEAGVKVSKIVNLHDDLALALAAKDIRIEAPIPGKSAVGIEVPNEETAMVTLREVLESKKQLSQNKLAFALGKDISGEAVVAELNKMPHLLVAGATGSGKSVCINGIITSILMYAKPHEVKMMMIDPKKVELNVYNGIPHLLSPVVTDPKKASRALKKIVAEMERRYDLFSDTGTRNMEGYNEYISRHNKENEDQQPLLPYIVVIVDELADLMMVASNDVEDAITRLAQMARAAGIHLVIATQRPSVDVITGVIKANIPSRIAFSVSSQTDSRTILDSGGAEKLLGRGDMLFIPVGLSKPLRIQGAFLSDDEVERVVDHCIEQQKAQYQEEMIPEEENEVTEEVDDELYPEAVALVLEMQSASVSMLQRRFRVGYTRAARLIDAMEQRGIVGPYEGSKPRTVLQSNTETSQQSAD</sequence>
<dbReference type="GO" id="GO:0003677">
    <property type="term" value="F:DNA binding"/>
    <property type="evidence" value="ECO:0007669"/>
    <property type="project" value="UniProtKB-KW"/>
</dbReference>
<dbReference type="Gene3D" id="3.30.980.40">
    <property type="match status" value="1"/>
</dbReference>
<dbReference type="Pfam" id="PF09397">
    <property type="entry name" value="FtsK_gamma"/>
    <property type="match status" value="1"/>
</dbReference>
<dbReference type="InterPro" id="IPR018541">
    <property type="entry name" value="Ftsk_gamma"/>
</dbReference>
<dbReference type="SUPFAM" id="SSF46785">
    <property type="entry name" value="Winged helix' DNA-binding domain"/>
    <property type="match status" value="1"/>
</dbReference>
<keyword evidence="9" id="KW-0472">Membrane</keyword>
<comment type="caution">
    <text evidence="11">The sequence shown here is derived from an EMBL/GenBank/DDBJ whole genome shotgun (WGS) entry which is preliminary data.</text>
</comment>
<evidence type="ECO:0000256" key="9">
    <source>
        <dbReference type="SAM" id="Phobius"/>
    </source>
</evidence>
<dbReference type="SMART" id="SM00843">
    <property type="entry name" value="Ftsk_gamma"/>
    <property type="match status" value="1"/>
</dbReference>
<feature type="region of interest" description="Disordered" evidence="8">
    <location>
        <begin position="745"/>
        <end position="768"/>
    </location>
</feature>
<accession>A0A7C8L1A2</accession>
<dbReference type="Pfam" id="PF17854">
    <property type="entry name" value="FtsK_alpha"/>
    <property type="match status" value="1"/>
</dbReference>
<evidence type="ECO:0000313" key="12">
    <source>
        <dbReference type="Proteomes" id="UP000480246"/>
    </source>
</evidence>
<dbReference type="PANTHER" id="PTHR22683:SF41">
    <property type="entry name" value="DNA TRANSLOCASE FTSK"/>
    <property type="match status" value="1"/>
</dbReference>
<feature type="domain" description="FtsK" evidence="10">
    <location>
        <begin position="430"/>
        <end position="626"/>
    </location>
</feature>
<evidence type="ECO:0000256" key="2">
    <source>
        <dbReference type="ARBA" id="ARBA00006474"/>
    </source>
</evidence>
<feature type="transmembrane region" description="Helical" evidence="9">
    <location>
        <begin position="59"/>
        <end position="76"/>
    </location>
</feature>
<dbReference type="InterPro" id="IPR041027">
    <property type="entry name" value="FtsK_alpha"/>
</dbReference>
<evidence type="ECO:0000256" key="4">
    <source>
        <dbReference type="ARBA" id="ARBA00022829"/>
    </source>
</evidence>
<dbReference type="EMBL" id="WEID01000015">
    <property type="protein sequence ID" value="KAB8138794.1"/>
    <property type="molecule type" value="Genomic_DNA"/>
</dbReference>
<feature type="transmembrane region" description="Helical" evidence="9">
    <location>
        <begin position="21"/>
        <end position="39"/>
    </location>
</feature>
<comment type="similarity">
    <text evidence="2">Belongs to the FtsK/SpoIIIE/SftA family.</text>
</comment>
<dbReference type="AlphaFoldDB" id="A0A7C8L1A2"/>
<keyword evidence="12" id="KW-1185">Reference proteome</keyword>
<dbReference type="PROSITE" id="PS50901">
    <property type="entry name" value="FTSK"/>
    <property type="match status" value="1"/>
</dbReference>
<feature type="transmembrane region" description="Helical" evidence="9">
    <location>
        <begin position="138"/>
        <end position="158"/>
    </location>
</feature>
<dbReference type="OrthoDB" id="9807790at2"/>
<keyword evidence="5 7" id="KW-0067">ATP-binding</keyword>
<reference evidence="11 12" key="1">
    <citation type="submission" date="2019-10" db="EMBL/GenBank/DDBJ databases">
        <title>Gracilibacillus sp. nov. isolated from rice seeds.</title>
        <authorList>
            <person name="He S."/>
        </authorList>
    </citation>
    <scope>NUCLEOTIDE SEQUENCE [LARGE SCALE GENOMIC DNA]</scope>
    <source>
        <strain evidence="11 12">TD8</strain>
    </source>
</reference>
<evidence type="ECO:0000256" key="1">
    <source>
        <dbReference type="ARBA" id="ARBA00004141"/>
    </source>
</evidence>
<organism evidence="11 12">
    <name type="scientific">Gracilibacillus oryzae</name>
    <dbReference type="NCBI Taxonomy" id="1672701"/>
    <lineage>
        <taxon>Bacteria</taxon>
        <taxon>Bacillati</taxon>
        <taxon>Bacillota</taxon>
        <taxon>Bacilli</taxon>
        <taxon>Bacillales</taxon>
        <taxon>Bacillaceae</taxon>
        <taxon>Gracilibacillus</taxon>
    </lineage>
</organism>
<dbReference type="RefSeq" id="WP_153401724.1">
    <property type="nucleotide sequence ID" value="NZ_ML762425.1"/>
</dbReference>
<feature type="transmembrane region" description="Helical" evidence="9">
    <location>
        <begin position="88"/>
        <end position="107"/>
    </location>
</feature>
<evidence type="ECO:0000256" key="3">
    <source>
        <dbReference type="ARBA" id="ARBA00022741"/>
    </source>
</evidence>
<protein>
    <submittedName>
        <fullName evidence="11">DNA translocase FtsK</fullName>
    </submittedName>
</protein>
<keyword evidence="9" id="KW-0812">Transmembrane</keyword>
<gene>
    <name evidence="11" type="ORF">F9U64_04020</name>
</gene>
<dbReference type="GO" id="GO:0016020">
    <property type="term" value="C:membrane"/>
    <property type="evidence" value="ECO:0007669"/>
    <property type="project" value="UniProtKB-SubCell"/>
</dbReference>
<feature type="binding site" evidence="7">
    <location>
        <begin position="447"/>
        <end position="454"/>
    </location>
    <ligand>
        <name>ATP</name>
        <dbReference type="ChEBI" id="CHEBI:30616"/>
    </ligand>
</feature>
<dbReference type="CDD" id="cd01127">
    <property type="entry name" value="TrwB_TraG_TraD_VirD4"/>
    <property type="match status" value="1"/>
</dbReference>
<feature type="transmembrane region" description="Helical" evidence="9">
    <location>
        <begin position="165"/>
        <end position="183"/>
    </location>
</feature>
<keyword evidence="3 7" id="KW-0547">Nucleotide-binding</keyword>
<keyword evidence="9" id="KW-1133">Transmembrane helix</keyword>
<evidence type="ECO:0000313" key="11">
    <source>
        <dbReference type="EMBL" id="KAB8138794.1"/>
    </source>
</evidence>
<dbReference type="InterPro" id="IPR036388">
    <property type="entry name" value="WH-like_DNA-bd_sf"/>
</dbReference>
<dbReference type="Proteomes" id="UP000480246">
    <property type="component" value="Unassembled WGS sequence"/>
</dbReference>
<dbReference type="SMART" id="SM00382">
    <property type="entry name" value="AAA"/>
    <property type="match status" value="1"/>
</dbReference>
<keyword evidence="6" id="KW-0238">DNA-binding</keyword>
<evidence type="ECO:0000256" key="5">
    <source>
        <dbReference type="ARBA" id="ARBA00022840"/>
    </source>
</evidence>
<name>A0A7C8L1A2_9BACI</name>
<evidence type="ECO:0000256" key="8">
    <source>
        <dbReference type="SAM" id="MobiDB-lite"/>
    </source>
</evidence>
<dbReference type="PANTHER" id="PTHR22683">
    <property type="entry name" value="SPORULATION PROTEIN RELATED"/>
    <property type="match status" value="1"/>
</dbReference>
<proteinExistence type="inferred from homology"/>
<dbReference type="SUPFAM" id="SSF52540">
    <property type="entry name" value="P-loop containing nucleoside triphosphate hydrolases"/>
    <property type="match status" value="1"/>
</dbReference>
<dbReference type="Gene3D" id="1.10.10.10">
    <property type="entry name" value="Winged helix-like DNA-binding domain superfamily/Winged helix DNA-binding domain"/>
    <property type="match status" value="1"/>
</dbReference>
<dbReference type="GO" id="GO:0007059">
    <property type="term" value="P:chromosome segregation"/>
    <property type="evidence" value="ECO:0007669"/>
    <property type="project" value="UniProtKB-KW"/>
</dbReference>
<dbReference type="InterPro" id="IPR036390">
    <property type="entry name" value="WH_DNA-bd_sf"/>
</dbReference>
<dbReference type="GO" id="GO:0005524">
    <property type="term" value="F:ATP binding"/>
    <property type="evidence" value="ECO:0007669"/>
    <property type="project" value="UniProtKB-UniRule"/>
</dbReference>
<comment type="subcellular location">
    <subcellularLocation>
        <location evidence="1">Membrane</location>
        <topology evidence="1">Multi-pass membrane protein</topology>
    </subcellularLocation>
</comment>
<dbReference type="InterPro" id="IPR027417">
    <property type="entry name" value="P-loop_NTPase"/>
</dbReference>
<dbReference type="InterPro" id="IPR002543">
    <property type="entry name" value="FtsK_dom"/>
</dbReference>
<feature type="compositionally biased region" description="Polar residues" evidence="8">
    <location>
        <begin position="755"/>
        <end position="768"/>
    </location>
</feature>
<dbReference type="InterPro" id="IPR003593">
    <property type="entry name" value="AAA+_ATPase"/>
</dbReference>
<dbReference type="InterPro" id="IPR050206">
    <property type="entry name" value="FtsK/SpoIIIE/SftA"/>
</dbReference>
<dbReference type="Gene3D" id="3.40.50.300">
    <property type="entry name" value="P-loop containing nucleotide triphosphate hydrolases"/>
    <property type="match status" value="1"/>
</dbReference>